<dbReference type="PROSITE" id="PS00972">
    <property type="entry name" value="USP_1"/>
    <property type="match status" value="1"/>
</dbReference>
<dbReference type="GO" id="GO:0009966">
    <property type="term" value="P:regulation of signal transduction"/>
    <property type="evidence" value="ECO:0007669"/>
    <property type="project" value="UniProtKB-ARBA"/>
</dbReference>
<keyword evidence="5 7" id="KW-0378">Hydrolase</keyword>
<dbReference type="FunFam" id="3.90.70.10:FF:000014">
    <property type="entry name" value="Ubiquitin carboxyl-terminal hydrolase 34"/>
    <property type="match status" value="1"/>
</dbReference>
<dbReference type="Pfam" id="PF12030">
    <property type="entry name" value="DUF3517"/>
    <property type="match status" value="1"/>
</dbReference>
<keyword evidence="10" id="KW-1185">Reference proteome</keyword>
<gene>
    <name evidence="9" type="ORF">BLA29_002116</name>
</gene>
<dbReference type="GO" id="GO:0006508">
    <property type="term" value="P:proteolysis"/>
    <property type="evidence" value="ECO:0007669"/>
    <property type="project" value="UniProtKB-KW"/>
</dbReference>
<evidence type="ECO:0000256" key="5">
    <source>
        <dbReference type="ARBA" id="ARBA00022801"/>
    </source>
</evidence>
<evidence type="ECO:0000259" key="8">
    <source>
        <dbReference type="PROSITE" id="PS50235"/>
    </source>
</evidence>
<keyword evidence="4 7" id="KW-0833">Ubl conjugation pathway</keyword>
<dbReference type="OrthoDB" id="289038at2759"/>
<evidence type="ECO:0000256" key="2">
    <source>
        <dbReference type="ARBA" id="ARBA00009085"/>
    </source>
</evidence>
<dbReference type="AlphaFoldDB" id="A0A1Y3BMP6"/>
<dbReference type="InterPro" id="IPR018200">
    <property type="entry name" value="USP_CS"/>
</dbReference>
<comment type="similarity">
    <text evidence="2 7">Belongs to the peptidase C19 family.</text>
</comment>
<dbReference type="Pfam" id="PF00443">
    <property type="entry name" value="UCH"/>
    <property type="match status" value="1"/>
</dbReference>
<evidence type="ECO:0000313" key="9">
    <source>
        <dbReference type="EMBL" id="OTF82249.1"/>
    </source>
</evidence>
<sequence>MFIESKNSNEIIKKILIDDVDQMVRKESSNAFSRVFLSLDSELCSRFLPKFLKVLLSFLGEASLVNIPRISNRFSSDDKETYCPGNKDYFLLVCRLIDHLYSQRNSTKDDIDVENLPNQVANLIFNRENFELSKNQSEDEGLKGLFLLLTNNSHVKSRPESKEFIIRVFDCLFALPTFNHRELPKCKNIHTRKTAFDLLLELIKGDEDNYVILTNLLIDQHRHEILGRSSPYPWEYWPQDESRSDFVGLTNLGATCYMASCMQHLFMLTEARNAILTTNLSTVIKHESILRELQKMFIFLQESERKAYNPKNFCKVYTMDHQPLNICEQKDMTEFFTDLITKLEEMTLDLKDMVKKHFSGLQSNNVVSLDCPHISQTMEEFYTLRCQVADMRDLYESLNELTVKDTLDGDNMYNCSVCGKKVRAEKRACIKKLPKILCFNTMRYTFNMITMTKEKVNTHFSFPFVLDMAPYLEKNLLNLPEEKLSDNNVTNEETSTKYDLIGVTVHTGTAEGGHYYCFIQDRDPQSSTRNKWFLFNDAEVKLFDKSQIATECFGGEMTSKTYDKTNDKFLDFSFEKTNSAYMLFYEKCEDITNNNMNNDRNQVPTVISFENLSKELIDWIWSDNISFVRDKLIFEHAYFDFIWRVVTQTPHTFTGVTSSKSTLISIRLATLFVLETLIHAKEKPTIPSWIELLIKQFNNSKKACEWIVNHLAENDWWSMKILFKCSNQTVRQIFVRLCIHVIQKLKPLHSSIYMHPLASPITDDSIRTPVELNLSVTSFIRRLISLINSDVIMARPNIKYLAEYFSFLLEFAKQGDEEYQLLLSIGTISTLVNFYLNHGKIVGDFSESFSDNEDEDFDER</sequence>
<reference evidence="9 10" key="1">
    <citation type="submission" date="2017-03" db="EMBL/GenBank/DDBJ databases">
        <title>Genome Survey of Euroglyphus maynei.</title>
        <authorList>
            <person name="Arlian L.G."/>
            <person name="Morgan M.S."/>
            <person name="Rider S.D."/>
        </authorList>
    </citation>
    <scope>NUCLEOTIDE SEQUENCE [LARGE SCALE GENOMIC DNA]</scope>
    <source>
        <strain evidence="9">Arlian Lab</strain>
        <tissue evidence="9">Whole body</tissue>
    </source>
</reference>
<evidence type="ECO:0000256" key="3">
    <source>
        <dbReference type="ARBA" id="ARBA00022670"/>
    </source>
</evidence>
<evidence type="ECO:0000313" key="10">
    <source>
        <dbReference type="Proteomes" id="UP000194236"/>
    </source>
</evidence>
<dbReference type="GO" id="GO:0005634">
    <property type="term" value="C:nucleus"/>
    <property type="evidence" value="ECO:0007669"/>
    <property type="project" value="TreeGrafter"/>
</dbReference>
<comment type="caution">
    <text evidence="9">The sequence shown here is derived from an EMBL/GenBank/DDBJ whole genome shotgun (WGS) entry which is preliminary data.</text>
</comment>
<evidence type="ECO:0000256" key="1">
    <source>
        <dbReference type="ARBA" id="ARBA00000707"/>
    </source>
</evidence>
<accession>A0A1Y3BMP6</accession>
<dbReference type="InterPro" id="IPR001394">
    <property type="entry name" value="Peptidase_C19_UCH"/>
</dbReference>
<dbReference type="PANTHER" id="PTHR24006">
    <property type="entry name" value="UBIQUITIN CARBOXYL-TERMINAL HYDROLASE"/>
    <property type="match status" value="1"/>
</dbReference>
<dbReference type="Proteomes" id="UP000194236">
    <property type="component" value="Unassembled WGS sequence"/>
</dbReference>
<dbReference type="Gene3D" id="3.90.70.10">
    <property type="entry name" value="Cysteine proteinases"/>
    <property type="match status" value="1"/>
</dbReference>
<evidence type="ECO:0000256" key="6">
    <source>
        <dbReference type="ARBA" id="ARBA00022807"/>
    </source>
</evidence>
<dbReference type="InterPro" id="IPR038765">
    <property type="entry name" value="Papain-like_cys_pep_sf"/>
</dbReference>
<dbReference type="GO" id="GO:0016579">
    <property type="term" value="P:protein deubiquitination"/>
    <property type="evidence" value="ECO:0007669"/>
    <property type="project" value="InterPro"/>
</dbReference>
<dbReference type="CDD" id="cd02659">
    <property type="entry name" value="peptidase_C19C"/>
    <property type="match status" value="1"/>
</dbReference>
<dbReference type="InterPro" id="IPR021905">
    <property type="entry name" value="DUF3517"/>
</dbReference>
<proteinExistence type="inferred from homology"/>
<dbReference type="SUPFAM" id="SSF54001">
    <property type="entry name" value="Cysteine proteinases"/>
    <property type="match status" value="1"/>
</dbReference>
<keyword evidence="3 7" id="KW-0645">Protease</keyword>
<organism evidence="9 10">
    <name type="scientific">Euroglyphus maynei</name>
    <name type="common">Mayne's house dust mite</name>
    <dbReference type="NCBI Taxonomy" id="6958"/>
    <lineage>
        <taxon>Eukaryota</taxon>
        <taxon>Metazoa</taxon>
        <taxon>Ecdysozoa</taxon>
        <taxon>Arthropoda</taxon>
        <taxon>Chelicerata</taxon>
        <taxon>Arachnida</taxon>
        <taxon>Acari</taxon>
        <taxon>Acariformes</taxon>
        <taxon>Sarcoptiformes</taxon>
        <taxon>Astigmata</taxon>
        <taxon>Psoroptidia</taxon>
        <taxon>Analgoidea</taxon>
        <taxon>Pyroglyphidae</taxon>
        <taxon>Pyroglyphinae</taxon>
        <taxon>Euroglyphus</taxon>
    </lineage>
</organism>
<name>A0A1Y3BMP6_EURMA</name>
<comment type="catalytic activity">
    <reaction evidence="1 7">
        <text>Thiol-dependent hydrolysis of ester, thioester, amide, peptide and isopeptide bonds formed by the C-terminal Gly of ubiquitin (a 76-residue protein attached to proteins as an intracellular targeting signal).</text>
        <dbReference type="EC" id="3.4.19.12"/>
    </reaction>
</comment>
<feature type="domain" description="USP" evidence="8">
    <location>
        <begin position="247"/>
        <end position="588"/>
    </location>
</feature>
<dbReference type="GO" id="GO:0004843">
    <property type="term" value="F:cysteine-type deubiquitinase activity"/>
    <property type="evidence" value="ECO:0007669"/>
    <property type="project" value="UniProtKB-UniRule"/>
</dbReference>
<protein>
    <recommendedName>
        <fullName evidence="7">Ubiquitin carboxyl-terminal hydrolase</fullName>
        <ecNumber evidence="7">3.4.19.12</ecNumber>
    </recommendedName>
</protein>
<evidence type="ECO:0000256" key="4">
    <source>
        <dbReference type="ARBA" id="ARBA00022786"/>
    </source>
</evidence>
<dbReference type="InterPro" id="IPR050164">
    <property type="entry name" value="Peptidase_C19"/>
</dbReference>
<evidence type="ECO:0000256" key="7">
    <source>
        <dbReference type="RuleBase" id="RU366025"/>
    </source>
</evidence>
<dbReference type="EMBL" id="MUJZ01009379">
    <property type="protein sequence ID" value="OTF82249.1"/>
    <property type="molecule type" value="Genomic_DNA"/>
</dbReference>
<dbReference type="GO" id="GO:0005829">
    <property type="term" value="C:cytosol"/>
    <property type="evidence" value="ECO:0007669"/>
    <property type="project" value="TreeGrafter"/>
</dbReference>
<dbReference type="EC" id="3.4.19.12" evidence="7"/>
<keyword evidence="6 7" id="KW-0788">Thiol protease</keyword>
<dbReference type="PROSITE" id="PS50235">
    <property type="entry name" value="USP_3"/>
    <property type="match status" value="1"/>
</dbReference>
<dbReference type="InterPro" id="IPR028889">
    <property type="entry name" value="USP"/>
</dbReference>
<dbReference type="PROSITE" id="PS00973">
    <property type="entry name" value="USP_2"/>
    <property type="match status" value="1"/>
</dbReference>
<dbReference type="PANTHER" id="PTHR24006:SF827">
    <property type="entry name" value="UBIQUITIN CARBOXYL-TERMINAL HYDROLASE 34"/>
    <property type="match status" value="1"/>
</dbReference>